<sequence>MTPFCLLFTHLVAFSKQKLYQNKGHL</sequence>
<proteinExistence type="predicted"/>
<organism evidence="1">
    <name type="scientific">Lepeophtheirus salmonis</name>
    <name type="common">Salmon louse</name>
    <name type="synonym">Caligus salmonis</name>
    <dbReference type="NCBI Taxonomy" id="72036"/>
    <lineage>
        <taxon>Eukaryota</taxon>
        <taxon>Metazoa</taxon>
        <taxon>Ecdysozoa</taxon>
        <taxon>Arthropoda</taxon>
        <taxon>Crustacea</taxon>
        <taxon>Multicrustacea</taxon>
        <taxon>Hexanauplia</taxon>
        <taxon>Copepoda</taxon>
        <taxon>Siphonostomatoida</taxon>
        <taxon>Caligidae</taxon>
        <taxon>Lepeophtheirus</taxon>
    </lineage>
</organism>
<dbReference type="AlphaFoldDB" id="A0A0K2VJN8"/>
<evidence type="ECO:0000313" key="1">
    <source>
        <dbReference type="EMBL" id="CDW50545.1"/>
    </source>
</evidence>
<name>A0A0K2VJN8_LEPSM</name>
<protein>
    <submittedName>
        <fullName evidence="1">Uncharacterized protein</fullName>
    </submittedName>
</protein>
<reference evidence="1" key="1">
    <citation type="submission" date="2014-05" db="EMBL/GenBank/DDBJ databases">
        <authorList>
            <person name="Chronopoulou M."/>
        </authorList>
    </citation>
    <scope>NUCLEOTIDE SEQUENCE</scope>
    <source>
        <tissue evidence="1">Whole organism</tissue>
    </source>
</reference>
<accession>A0A0K2VJN8</accession>
<dbReference type="EMBL" id="HACA01033184">
    <property type="protein sequence ID" value="CDW50545.1"/>
    <property type="molecule type" value="Transcribed_RNA"/>
</dbReference>